<name>A0A7K1KUZ0_9ACTN</name>
<comment type="caution">
    <text evidence="2">The sequence shown here is derived from an EMBL/GenBank/DDBJ whole genome shotgun (WGS) entry which is preliminary data.</text>
</comment>
<keyword evidence="3" id="KW-1185">Reference proteome</keyword>
<dbReference type="AlphaFoldDB" id="A0A7K1KUZ0"/>
<gene>
    <name evidence="2" type="ORF">GNZ18_04465</name>
</gene>
<dbReference type="Proteomes" id="UP000432015">
    <property type="component" value="Unassembled WGS sequence"/>
</dbReference>
<reference evidence="2 3" key="1">
    <citation type="submission" date="2019-11" db="EMBL/GenBank/DDBJ databases">
        <authorList>
            <person name="Cao P."/>
        </authorList>
    </citation>
    <scope>NUCLEOTIDE SEQUENCE [LARGE SCALE GENOMIC DNA]</scope>
    <source>
        <strain evidence="2 3">NEAU-AAG5</strain>
    </source>
</reference>
<proteinExistence type="predicted"/>
<sequence>MGLLVAGGLSLVNAVSGDSDNHDPATVSPSPGDGGGQNRSAPSRSPSSSASGALPLVIRVTGPATNVVVRVATTGEILTQALLSTGDTRKYEQTPLQVVATNGGALEVMIYGRKWPPKPSGSRGQWFVSAKK</sequence>
<evidence type="ECO:0000313" key="3">
    <source>
        <dbReference type="Proteomes" id="UP000432015"/>
    </source>
</evidence>
<evidence type="ECO:0008006" key="4">
    <source>
        <dbReference type="Google" id="ProtNLM"/>
    </source>
</evidence>
<dbReference type="RefSeq" id="WP_156214723.1">
    <property type="nucleotide sequence ID" value="NZ_JAICDF010000001.1"/>
</dbReference>
<accession>A0A7K1KUZ0</accession>
<feature type="region of interest" description="Disordered" evidence="1">
    <location>
        <begin position="14"/>
        <end position="52"/>
    </location>
</feature>
<feature type="compositionally biased region" description="Low complexity" evidence="1">
    <location>
        <begin position="39"/>
        <end position="51"/>
    </location>
</feature>
<evidence type="ECO:0000256" key="1">
    <source>
        <dbReference type="SAM" id="MobiDB-lite"/>
    </source>
</evidence>
<evidence type="ECO:0000313" key="2">
    <source>
        <dbReference type="EMBL" id="MUN35855.1"/>
    </source>
</evidence>
<dbReference type="EMBL" id="WOFH01000001">
    <property type="protein sequence ID" value="MUN35855.1"/>
    <property type="molecule type" value="Genomic_DNA"/>
</dbReference>
<protein>
    <recommendedName>
        <fullName evidence="4">DUF4115 domain-containing protein</fullName>
    </recommendedName>
</protein>
<organism evidence="2 3">
    <name type="scientific">Actinomadura litoris</name>
    <dbReference type="NCBI Taxonomy" id="2678616"/>
    <lineage>
        <taxon>Bacteria</taxon>
        <taxon>Bacillati</taxon>
        <taxon>Actinomycetota</taxon>
        <taxon>Actinomycetes</taxon>
        <taxon>Streptosporangiales</taxon>
        <taxon>Thermomonosporaceae</taxon>
        <taxon>Actinomadura</taxon>
    </lineage>
</organism>